<organism evidence="2">
    <name type="scientific">Vitis vinifera</name>
    <name type="common">Grape</name>
    <dbReference type="NCBI Taxonomy" id="29760"/>
    <lineage>
        <taxon>Eukaryota</taxon>
        <taxon>Viridiplantae</taxon>
        <taxon>Streptophyta</taxon>
        <taxon>Embryophyta</taxon>
        <taxon>Tracheophyta</taxon>
        <taxon>Spermatophyta</taxon>
        <taxon>Magnoliopsida</taxon>
        <taxon>eudicotyledons</taxon>
        <taxon>Gunneridae</taxon>
        <taxon>Pentapetalae</taxon>
        <taxon>rosids</taxon>
        <taxon>Vitales</taxon>
        <taxon>Vitaceae</taxon>
        <taxon>Viteae</taxon>
        <taxon>Vitis</taxon>
    </lineage>
</organism>
<dbReference type="ExpressionAtlas" id="A5AMU5">
    <property type="expression patterns" value="baseline"/>
</dbReference>
<name>A5AMU5_VITVI</name>
<gene>
    <name evidence="2" type="ORF">VITISV_008298</name>
</gene>
<dbReference type="EMBL" id="AM430373">
    <property type="protein sequence ID" value="CAN73576.1"/>
    <property type="molecule type" value="Genomic_DNA"/>
</dbReference>
<dbReference type="KEGG" id="vvi:104879411"/>
<evidence type="ECO:0000313" key="2">
    <source>
        <dbReference type="EMBL" id="CAN73576.1"/>
    </source>
</evidence>
<dbReference type="AlphaFoldDB" id="A5AMU5"/>
<sequence>MFAAEIEKVSTPVLVDNEGSRPEKRQSSGGGPSMAATGLCLSPGNPTRSDVSDTGFPIVSSPNLYRPVARIGAIQVPPQQFEPSSKKDYPPTMLTLSLPRIETYENKYKSPHLDYAPHHNKVVSLDNQSALTFTVPKNPEPMTFGT</sequence>
<dbReference type="OrthoDB" id="1778986at2759"/>
<reference evidence="2" key="1">
    <citation type="journal article" date="2007" name="PLoS ONE">
        <title>The first genome sequence of an elite grapevine cultivar (Pinot noir Vitis vinifera L.): coping with a highly heterozygous genome.</title>
        <authorList>
            <person name="Velasco R."/>
            <person name="Zharkikh A."/>
            <person name="Troggio M."/>
            <person name="Cartwright D.A."/>
            <person name="Cestaro A."/>
            <person name="Pruss D."/>
            <person name="Pindo M."/>
            <person name="FitzGerald L.M."/>
            <person name="Vezzulli S."/>
            <person name="Reid J."/>
            <person name="Malacarne G."/>
            <person name="Iliev D."/>
            <person name="Coppola G."/>
            <person name="Wardell B."/>
            <person name="Micheletti D."/>
            <person name="Macalma T."/>
            <person name="Facci M."/>
            <person name="Mitchell J.T."/>
            <person name="Perazzolli M."/>
            <person name="Eldredge G."/>
            <person name="Gatto P."/>
            <person name="Oyzerski R."/>
            <person name="Moretto M."/>
            <person name="Gutin N."/>
            <person name="Stefanini M."/>
            <person name="Chen Y."/>
            <person name="Segala C."/>
            <person name="Davenport C."/>
            <person name="Dematte L."/>
            <person name="Mraz A."/>
            <person name="Battilana J."/>
            <person name="Stormo K."/>
            <person name="Costa F."/>
            <person name="Tao Q."/>
            <person name="Si-Ammour A."/>
            <person name="Harkins T."/>
            <person name="Lackey A."/>
            <person name="Perbost C."/>
            <person name="Taillon B."/>
            <person name="Stella A."/>
            <person name="Solovyev V."/>
            <person name="Fawcett J.A."/>
            <person name="Sterck L."/>
            <person name="Vandepoele K."/>
            <person name="Grando S.M."/>
            <person name="Toppo S."/>
            <person name="Moser C."/>
            <person name="Lanchbury J."/>
            <person name="Bogden R."/>
            <person name="Skolnick M."/>
            <person name="Sgaramella V."/>
            <person name="Bhatnagar S.K."/>
            <person name="Fontana P."/>
            <person name="Gutin A."/>
            <person name="Van de Peer Y."/>
            <person name="Salamini F."/>
            <person name="Viola R."/>
        </authorList>
    </citation>
    <scope>NUCLEOTIDE SEQUENCE</scope>
</reference>
<protein>
    <submittedName>
        <fullName evidence="2">Uncharacterized protein</fullName>
    </submittedName>
</protein>
<proteinExistence type="predicted"/>
<feature type="region of interest" description="Disordered" evidence="1">
    <location>
        <begin position="1"/>
        <end position="55"/>
    </location>
</feature>
<accession>A5AMU5</accession>
<evidence type="ECO:0000256" key="1">
    <source>
        <dbReference type="SAM" id="MobiDB-lite"/>
    </source>
</evidence>